<evidence type="ECO:0000256" key="1">
    <source>
        <dbReference type="ARBA" id="ARBA00004123"/>
    </source>
</evidence>
<dbReference type="EMBL" id="CAJJDM010000002">
    <property type="protein sequence ID" value="CAD8043453.1"/>
    <property type="molecule type" value="Genomic_DNA"/>
</dbReference>
<evidence type="ECO:0000256" key="4">
    <source>
        <dbReference type="ARBA" id="ARBA00023163"/>
    </source>
</evidence>
<dbReference type="AlphaFoldDB" id="A0A8S1JMI9"/>
<dbReference type="GO" id="GO:0005669">
    <property type="term" value="C:transcription factor TFIID complex"/>
    <property type="evidence" value="ECO:0007669"/>
    <property type="project" value="InterPro"/>
</dbReference>
<comment type="similarity">
    <text evidence="2">Belongs to the TAF7 family.</text>
</comment>
<comment type="caution">
    <text evidence="8">The sequence shown here is derived from an EMBL/GenBank/DDBJ whole genome shotgun (WGS) entry which is preliminary data.</text>
</comment>
<evidence type="ECO:0000259" key="7">
    <source>
        <dbReference type="SMART" id="SM01370"/>
    </source>
</evidence>
<sequence>MSKIYEIENQLIIRFPPAIAEKIRESFANNQQLPITIEPKIGKGMEFDVSINSLKYQDKGVLVDLPTITESYKSKDYINLYKSNDISQMIWVGKTSNTRQCGDKVVCDSGLTPPTYDIRKDFHRKQPQIDIGEIQRVEKELHSIQSEFMKQAEEEENGSDDGKKGKKRYNKF</sequence>
<evidence type="ECO:0000256" key="3">
    <source>
        <dbReference type="ARBA" id="ARBA00023015"/>
    </source>
</evidence>
<dbReference type="GO" id="GO:0051123">
    <property type="term" value="P:RNA polymerase II preinitiation complex assembly"/>
    <property type="evidence" value="ECO:0007669"/>
    <property type="project" value="TreeGrafter"/>
</dbReference>
<accession>A0A8S1JMI9</accession>
<dbReference type="InterPro" id="IPR006751">
    <property type="entry name" value="TAFII55_prot_cons_reg"/>
</dbReference>
<keyword evidence="4" id="KW-0804">Transcription</keyword>
<evidence type="ECO:0000313" key="9">
    <source>
        <dbReference type="Proteomes" id="UP000688137"/>
    </source>
</evidence>
<evidence type="ECO:0000256" key="2">
    <source>
        <dbReference type="ARBA" id="ARBA00009368"/>
    </source>
</evidence>
<dbReference type="OMA" id="VANIGQM"/>
<name>A0A8S1JMI9_PARPR</name>
<dbReference type="Proteomes" id="UP000688137">
    <property type="component" value="Unassembled WGS sequence"/>
</dbReference>
<keyword evidence="9" id="KW-1185">Reference proteome</keyword>
<evidence type="ECO:0000256" key="5">
    <source>
        <dbReference type="ARBA" id="ARBA00023242"/>
    </source>
</evidence>
<protein>
    <recommendedName>
        <fullName evidence="7">TAFII55 protein conserved region domain-containing protein</fullName>
    </recommendedName>
</protein>
<dbReference type="CDD" id="cd08047">
    <property type="entry name" value="TAF7"/>
    <property type="match status" value="1"/>
</dbReference>
<evidence type="ECO:0000313" key="8">
    <source>
        <dbReference type="EMBL" id="CAD8043453.1"/>
    </source>
</evidence>
<keyword evidence="5" id="KW-0539">Nucleus</keyword>
<dbReference type="SMART" id="SM01370">
    <property type="entry name" value="TAFII55_N"/>
    <property type="match status" value="1"/>
</dbReference>
<gene>
    <name evidence="8" type="ORF">PPRIM_AZ9-3.1.T0050106</name>
</gene>
<dbReference type="PANTHER" id="PTHR12228:SF0">
    <property type="entry name" value="TATA-BOX BINDING PROTEIN ASSOCIATED FACTOR 7"/>
    <property type="match status" value="1"/>
</dbReference>
<organism evidence="8 9">
    <name type="scientific">Paramecium primaurelia</name>
    <dbReference type="NCBI Taxonomy" id="5886"/>
    <lineage>
        <taxon>Eukaryota</taxon>
        <taxon>Sar</taxon>
        <taxon>Alveolata</taxon>
        <taxon>Ciliophora</taxon>
        <taxon>Intramacronucleata</taxon>
        <taxon>Oligohymenophorea</taxon>
        <taxon>Peniculida</taxon>
        <taxon>Parameciidae</taxon>
        <taxon>Paramecium</taxon>
    </lineage>
</organism>
<comment type="subcellular location">
    <subcellularLocation>
        <location evidence="1">Nucleus</location>
    </subcellularLocation>
</comment>
<dbReference type="InterPro" id="IPR037817">
    <property type="entry name" value="TAF7"/>
</dbReference>
<keyword evidence="3" id="KW-0805">Transcription regulation</keyword>
<proteinExistence type="inferred from homology"/>
<feature type="domain" description="TAFII55 protein conserved region" evidence="7">
    <location>
        <begin position="7"/>
        <end position="154"/>
    </location>
</feature>
<dbReference type="PANTHER" id="PTHR12228">
    <property type="entry name" value="TRANSCRIPTION INITIATION FACTOR TFIID 55 KD SUBUNIT-RELATED"/>
    <property type="match status" value="1"/>
</dbReference>
<dbReference type="GO" id="GO:0016251">
    <property type="term" value="F:RNA polymerase II general transcription initiation factor activity"/>
    <property type="evidence" value="ECO:0007669"/>
    <property type="project" value="TreeGrafter"/>
</dbReference>
<reference evidence="8" key="1">
    <citation type="submission" date="2021-01" db="EMBL/GenBank/DDBJ databases">
        <authorList>
            <consortium name="Genoscope - CEA"/>
            <person name="William W."/>
        </authorList>
    </citation>
    <scope>NUCLEOTIDE SEQUENCE</scope>
</reference>
<dbReference type="Pfam" id="PF04658">
    <property type="entry name" value="TAFII55_N"/>
    <property type="match status" value="1"/>
</dbReference>
<evidence type="ECO:0000256" key="6">
    <source>
        <dbReference type="SAM" id="MobiDB-lite"/>
    </source>
</evidence>
<feature type="region of interest" description="Disordered" evidence="6">
    <location>
        <begin position="145"/>
        <end position="172"/>
    </location>
</feature>